<accession>A0ABW1SV58</accession>
<dbReference type="Proteomes" id="UP001596254">
    <property type="component" value="Unassembled WGS sequence"/>
</dbReference>
<comment type="caution">
    <text evidence="2">The sequence shown here is derived from an EMBL/GenBank/DDBJ whole genome shotgun (WGS) entry which is preliminary data.</text>
</comment>
<keyword evidence="3" id="KW-1185">Reference proteome</keyword>
<keyword evidence="1" id="KW-0472">Membrane</keyword>
<dbReference type="EMBL" id="JBHSSK010000029">
    <property type="protein sequence ID" value="MFC6208042.1"/>
    <property type="molecule type" value="Genomic_DNA"/>
</dbReference>
<feature type="transmembrane region" description="Helical" evidence="1">
    <location>
        <begin position="12"/>
        <end position="30"/>
    </location>
</feature>
<reference evidence="3" key="1">
    <citation type="journal article" date="2019" name="Int. J. Syst. Evol. Microbiol.">
        <title>The Global Catalogue of Microorganisms (GCM) 10K type strain sequencing project: providing services to taxonomists for standard genome sequencing and annotation.</title>
        <authorList>
            <consortium name="The Broad Institute Genomics Platform"/>
            <consortium name="The Broad Institute Genome Sequencing Center for Infectious Disease"/>
            <person name="Wu L."/>
            <person name="Ma J."/>
        </authorList>
    </citation>
    <scope>NUCLEOTIDE SEQUENCE [LARGE SCALE GENOMIC DNA]</scope>
    <source>
        <strain evidence="3">CCM 8905</strain>
    </source>
</reference>
<protein>
    <submittedName>
        <fullName evidence="2">Uncharacterized protein</fullName>
    </submittedName>
</protein>
<keyword evidence="1" id="KW-1133">Transmembrane helix</keyword>
<sequence>MNTRRKKIFKRFAIVLIVVVVLVPVLFVPYTPTNAVRLSILENGHPIAAILSGPSKLPNSEHKYYSGRKKQLYYQINVPFSTESADVDVLVVNKISKPSFYDKYIAAPSYALGP</sequence>
<keyword evidence="1" id="KW-0812">Transmembrane</keyword>
<gene>
    <name evidence="2" type="ORF">ACFP1G_11270</name>
</gene>
<organism evidence="2 3">
    <name type="scientific">Levilactobacillus tongjiangensis</name>
    <dbReference type="NCBI Taxonomy" id="2486023"/>
    <lineage>
        <taxon>Bacteria</taxon>
        <taxon>Bacillati</taxon>
        <taxon>Bacillota</taxon>
        <taxon>Bacilli</taxon>
        <taxon>Lactobacillales</taxon>
        <taxon>Lactobacillaceae</taxon>
        <taxon>Levilactobacillus</taxon>
    </lineage>
</organism>
<dbReference type="RefSeq" id="WP_125692569.1">
    <property type="nucleotide sequence ID" value="NZ_JBHSSK010000029.1"/>
</dbReference>
<proteinExistence type="predicted"/>
<evidence type="ECO:0000313" key="2">
    <source>
        <dbReference type="EMBL" id="MFC6208042.1"/>
    </source>
</evidence>
<evidence type="ECO:0000256" key="1">
    <source>
        <dbReference type="SAM" id="Phobius"/>
    </source>
</evidence>
<name>A0ABW1SV58_9LACO</name>
<evidence type="ECO:0000313" key="3">
    <source>
        <dbReference type="Proteomes" id="UP001596254"/>
    </source>
</evidence>